<dbReference type="EMBL" id="GDHC01004228">
    <property type="protein sequence ID" value="JAQ14401.1"/>
    <property type="molecule type" value="Transcribed_RNA"/>
</dbReference>
<accession>A0A0A9XLY9</accession>
<sequence>MSEAQTRASLELRQLRADLRREREKQQSTTNKLEREITSLRSQLRAMTSSSMRNSTTFASIGITPTNSNNGISCGNMTTQRMGKEKGGCKASLPTTREFLYESAQSSSPSLSDVSVSDLVNAVATLSHG</sequence>
<reference evidence="2" key="2">
    <citation type="submission" date="2014-07" db="EMBL/GenBank/DDBJ databases">
        <authorList>
            <person name="Hull J."/>
        </authorList>
    </citation>
    <scope>NUCLEOTIDE SEQUENCE</scope>
</reference>
<gene>
    <name evidence="2" type="primary">nrdR1</name>
    <name evidence="2" type="ORF">CM83_24979</name>
    <name evidence="3" type="ORF">g.6039</name>
</gene>
<reference evidence="3" key="3">
    <citation type="journal article" date="2016" name="Gigascience">
        <title>De novo construction of an expanded transcriptome assembly for the western tarnished plant bug, Lygus hesperus.</title>
        <authorList>
            <person name="Tassone E.E."/>
            <person name="Geib S.M."/>
            <person name="Hall B."/>
            <person name="Fabrick J.A."/>
            <person name="Brent C.S."/>
            <person name="Hull J.J."/>
        </authorList>
    </citation>
    <scope>NUCLEOTIDE SEQUENCE</scope>
</reference>
<feature type="compositionally biased region" description="Polar residues" evidence="1">
    <location>
        <begin position="45"/>
        <end position="81"/>
    </location>
</feature>
<evidence type="ECO:0000313" key="3">
    <source>
        <dbReference type="EMBL" id="JAQ14401.1"/>
    </source>
</evidence>
<protein>
    <submittedName>
        <fullName evidence="2">Transcriptional repressor NrdR</fullName>
    </submittedName>
</protein>
<proteinExistence type="predicted"/>
<feature type="region of interest" description="Disordered" evidence="1">
    <location>
        <begin position="45"/>
        <end position="90"/>
    </location>
</feature>
<name>A0A0A9XLY9_LYGHE</name>
<organism evidence="2">
    <name type="scientific">Lygus hesperus</name>
    <name type="common">Western plant bug</name>
    <dbReference type="NCBI Taxonomy" id="30085"/>
    <lineage>
        <taxon>Eukaryota</taxon>
        <taxon>Metazoa</taxon>
        <taxon>Ecdysozoa</taxon>
        <taxon>Arthropoda</taxon>
        <taxon>Hexapoda</taxon>
        <taxon>Insecta</taxon>
        <taxon>Pterygota</taxon>
        <taxon>Neoptera</taxon>
        <taxon>Paraneoptera</taxon>
        <taxon>Hemiptera</taxon>
        <taxon>Heteroptera</taxon>
        <taxon>Panheteroptera</taxon>
        <taxon>Cimicomorpha</taxon>
        <taxon>Miridae</taxon>
        <taxon>Mirini</taxon>
        <taxon>Lygus</taxon>
    </lineage>
</organism>
<evidence type="ECO:0000313" key="2">
    <source>
        <dbReference type="EMBL" id="JAG18095.1"/>
    </source>
</evidence>
<evidence type="ECO:0000256" key="1">
    <source>
        <dbReference type="SAM" id="MobiDB-lite"/>
    </source>
</evidence>
<dbReference type="EMBL" id="GBHO01025509">
    <property type="protein sequence ID" value="JAG18095.1"/>
    <property type="molecule type" value="Transcribed_RNA"/>
</dbReference>
<reference evidence="2" key="1">
    <citation type="journal article" date="2014" name="PLoS ONE">
        <title>Transcriptome-Based Identification of ABC Transporters in the Western Tarnished Plant Bug Lygus hesperus.</title>
        <authorList>
            <person name="Hull J.J."/>
            <person name="Chaney K."/>
            <person name="Geib S.M."/>
            <person name="Fabrick J.A."/>
            <person name="Brent C.S."/>
            <person name="Walsh D."/>
            <person name="Lavine L.C."/>
        </authorList>
    </citation>
    <scope>NUCLEOTIDE SEQUENCE</scope>
</reference>
<dbReference type="AlphaFoldDB" id="A0A0A9XLY9"/>